<evidence type="ECO:0000313" key="2">
    <source>
        <dbReference type="EMBL" id="MEF3079676.1"/>
    </source>
</evidence>
<comment type="caution">
    <text evidence="2">The sequence shown here is derived from an EMBL/GenBank/DDBJ whole genome shotgun (WGS) entry which is preliminary data.</text>
</comment>
<keyword evidence="3" id="KW-1185">Reference proteome</keyword>
<organism evidence="2 3">
    <name type="scientific">Winogradskyella poriferorum</name>
    <dbReference type="NCBI Taxonomy" id="307627"/>
    <lineage>
        <taxon>Bacteria</taxon>
        <taxon>Pseudomonadati</taxon>
        <taxon>Bacteroidota</taxon>
        <taxon>Flavobacteriia</taxon>
        <taxon>Flavobacteriales</taxon>
        <taxon>Flavobacteriaceae</taxon>
        <taxon>Winogradskyella</taxon>
    </lineage>
</organism>
<feature type="compositionally biased region" description="Acidic residues" evidence="1">
    <location>
        <begin position="163"/>
        <end position="179"/>
    </location>
</feature>
<feature type="region of interest" description="Disordered" evidence="1">
    <location>
        <begin position="130"/>
        <end position="219"/>
    </location>
</feature>
<reference evidence="2 3" key="1">
    <citation type="submission" date="2024-02" db="EMBL/GenBank/DDBJ databases">
        <title>Winogradskyella poriferorum JCM 12885.</title>
        <authorList>
            <person name="Zhang D.-F."/>
            <person name="Fu Z.-Y."/>
        </authorList>
    </citation>
    <scope>NUCLEOTIDE SEQUENCE [LARGE SCALE GENOMIC DNA]</scope>
    <source>
        <strain evidence="2 3">JCM 12885</strain>
    </source>
</reference>
<evidence type="ECO:0000256" key="1">
    <source>
        <dbReference type="SAM" id="MobiDB-lite"/>
    </source>
</evidence>
<proteinExistence type="predicted"/>
<gene>
    <name evidence="2" type="ORF">V1468_11710</name>
</gene>
<evidence type="ECO:0008006" key="4">
    <source>
        <dbReference type="Google" id="ProtNLM"/>
    </source>
</evidence>
<dbReference type="EMBL" id="JAZHOU010000003">
    <property type="protein sequence ID" value="MEF3079676.1"/>
    <property type="molecule type" value="Genomic_DNA"/>
</dbReference>
<evidence type="ECO:0000313" key="3">
    <source>
        <dbReference type="Proteomes" id="UP001356704"/>
    </source>
</evidence>
<dbReference type="Proteomes" id="UP001356704">
    <property type="component" value="Unassembled WGS sequence"/>
</dbReference>
<accession>A0ABU7W6T5</accession>
<dbReference type="RefSeq" id="WP_331810418.1">
    <property type="nucleotide sequence ID" value="NZ_JAZHOU010000003.1"/>
</dbReference>
<protein>
    <recommendedName>
        <fullName evidence="4">Calcium-binding protein</fullName>
    </recommendedName>
</protein>
<dbReference type="PROSITE" id="PS51257">
    <property type="entry name" value="PROKAR_LIPOPROTEIN"/>
    <property type="match status" value="1"/>
</dbReference>
<feature type="compositionally biased region" description="Acidic residues" evidence="1">
    <location>
        <begin position="204"/>
        <end position="219"/>
    </location>
</feature>
<sequence>MTRFFYIVFALLLLTACDDGDIFTVDLVFDKELDICTNNTESFQIYDTREDPSESLSLIIPRSSGEEYPFTEPTPIDEPIPFTINGSSIRFLYRTYNRTLTTDELCDAIPASDLTITNDYEAPSGTAFATVTIEDDDNDGIPSDLEGRGEMDENGDFPNAQDWDLDGTPDYLDQDDDNDNVPTINEINTDDIDGDGDPTNNLDTDGDGNPDYLDEDDDGDGVNTILEDEDQDMNPRNDLNVGPDGVTIIPHYLNTLETTDHGNPGLTDTNIYTRTVTINFLIIDFNLEILSSDAIDFGTLTYSFNLPDDED</sequence>
<name>A0ABU7W6T5_9FLAO</name>